<organism evidence="8 9">
    <name type="scientific">Punica granatum</name>
    <name type="common">Pomegranate</name>
    <dbReference type="NCBI Taxonomy" id="22663"/>
    <lineage>
        <taxon>Eukaryota</taxon>
        <taxon>Viridiplantae</taxon>
        <taxon>Streptophyta</taxon>
        <taxon>Embryophyta</taxon>
        <taxon>Tracheophyta</taxon>
        <taxon>Spermatophyta</taxon>
        <taxon>Magnoliopsida</taxon>
        <taxon>eudicotyledons</taxon>
        <taxon>Gunneridae</taxon>
        <taxon>Pentapetalae</taxon>
        <taxon>rosids</taxon>
        <taxon>malvids</taxon>
        <taxon>Myrtales</taxon>
        <taxon>Lythraceae</taxon>
        <taxon>Punica</taxon>
    </lineage>
</organism>
<dbReference type="InterPro" id="IPR040353">
    <property type="entry name" value="FLX/FLX-like"/>
</dbReference>
<dbReference type="OrthoDB" id="1902464at2759"/>
<proteinExistence type="inferred from homology"/>
<protein>
    <submittedName>
        <fullName evidence="9">Protein FLX-like 3</fullName>
    </submittedName>
</protein>
<feature type="region of interest" description="Disordered" evidence="7">
    <location>
        <begin position="1"/>
        <end position="20"/>
    </location>
</feature>
<feature type="coiled-coil region" evidence="6">
    <location>
        <begin position="59"/>
        <end position="222"/>
    </location>
</feature>
<keyword evidence="3" id="KW-0221">Differentiation</keyword>
<reference evidence="8" key="1">
    <citation type="journal article" date="2020" name="Plant Biotechnol. J.">
        <title>The pomegranate (Punica granatum L.) draft genome dissects genetic divergence between soft- and hard-seeded cultivars.</title>
        <authorList>
            <person name="Luo X."/>
            <person name="Li H."/>
            <person name="Wu Z."/>
            <person name="Yao W."/>
            <person name="Zhao P."/>
            <person name="Cao D."/>
            <person name="Yu H."/>
            <person name="Li K."/>
            <person name="Poudel K."/>
            <person name="Zhao D."/>
            <person name="Zhang F."/>
            <person name="Xia X."/>
            <person name="Chen L."/>
            <person name="Wang Q."/>
            <person name="Jing D."/>
            <person name="Cao S."/>
        </authorList>
    </citation>
    <scope>NUCLEOTIDE SEQUENCE [LARGE SCALE GENOMIC DNA]</scope>
    <source>
        <strain evidence="8">cv. Tunisia</strain>
    </source>
</reference>
<evidence type="ECO:0000256" key="6">
    <source>
        <dbReference type="SAM" id="Coils"/>
    </source>
</evidence>
<keyword evidence="4 6" id="KW-0175">Coiled coil</keyword>
<dbReference type="Proteomes" id="UP000515151">
    <property type="component" value="Chromosome 3"/>
</dbReference>
<dbReference type="GO" id="GO:0030154">
    <property type="term" value="P:cell differentiation"/>
    <property type="evidence" value="ECO:0007669"/>
    <property type="project" value="UniProtKB-KW"/>
</dbReference>
<reference evidence="9" key="2">
    <citation type="submission" date="2025-08" db="UniProtKB">
        <authorList>
            <consortium name="RefSeq"/>
        </authorList>
    </citation>
    <scope>IDENTIFICATION</scope>
    <source>
        <tissue evidence="9">Leaf</tissue>
    </source>
</reference>
<feature type="region of interest" description="Disordered" evidence="7">
    <location>
        <begin position="243"/>
        <end position="265"/>
    </location>
</feature>
<evidence type="ECO:0000313" key="8">
    <source>
        <dbReference type="Proteomes" id="UP000515151"/>
    </source>
</evidence>
<comment type="similarity">
    <text evidence="1">Belongs to the FLX family.</text>
</comment>
<accession>A0A6P8CVA4</accession>
<evidence type="ECO:0000256" key="3">
    <source>
        <dbReference type="ARBA" id="ARBA00022782"/>
    </source>
</evidence>
<dbReference type="Gene3D" id="6.10.250.3110">
    <property type="match status" value="1"/>
</dbReference>
<dbReference type="GO" id="GO:0009908">
    <property type="term" value="P:flower development"/>
    <property type="evidence" value="ECO:0007669"/>
    <property type="project" value="UniProtKB-KW"/>
</dbReference>
<dbReference type="PANTHER" id="PTHR33405:SF19">
    <property type="entry name" value="OS08G0430100 PROTEIN"/>
    <property type="match status" value="1"/>
</dbReference>
<evidence type="ECO:0000256" key="2">
    <source>
        <dbReference type="ARBA" id="ARBA00022473"/>
    </source>
</evidence>
<keyword evidence="2" id="KW-0217">Developmental protein</keyword>
<name>A0A6P8CVA4_PUNGR</name>
<gene>
    <name evidence="9" type="primary">LOC116200985</name>
</gene>
<dbReference type="SUPFAM" id="SSF90257">
    <property type="entry name" value="Myosin rod fragments"/>
    <property type="match status" value="1"/>
</dbReference>
<evidence type="ECO:0000256" key="1">
    <source>
        <dbReference type="ARBA" id="ARBA00005405"/>
    </source>
</evidence>
<evidence type="ECO:0000313" key="9">
    <source>
        <dbReference type="RefSeq" id="XP_031387880.1"/>
    </source>
</evidence>
<dbReference type="PANTHER" id="PTHR33405">
    <property type="entry name" value="PROTEIN FLX-LIKE 2"/>
    <property type="match status" value="1"/>
</dbReference>
<evidence type="ECO:0000256" key="5">
    <source>
        <dbReference type="ARBA" id="ARBA00023089"/>
    </source>
</evidence>
<feature type="compositionally biased region" description="Basic and acidic residues" evidence="7">
    <location>
        <begin position="9"/>
        <end position="19"/>
    </location>
</feature>
<evidence type="ECO:0000256" key="7">
    <source>
        <dbReference type="SAM" id="MobiDB-lite"/>
    </source>
</evidence>
<evidence type="ECO:0000256" key="4">
    <source>
        <dbReference type="ARBA" id="ARBA00023054"/>
    </source>
</evidence>
<dbReference type="GeneID" id="116200985"/>
<sequence length="265" mass="30717">MAGRNRVSRHPENFRDFRDGLPPPLLTRRLGPLPPLHPAALEEELEIKHREMQRIVAENRAIIDDNTHLQRELRAAKDEIHRLGQGILKLRAEKEAQKRELIDNKLKLEALLRAAEPVRKEVVQLRNEVQKLNAIRQDLSAQVQGLTKDATRLQAENQQLIPMRADFDVLRKELYEARRALEFEKKAHEEQAEQKDAMEKNLVSMAREIEKLRAEQLNAERRVQGLGIGGYGMMNGSPEMRYQGSRYGDGYGSAWGHYDNKRQRR</sequence>
<keyword evidence="8" id="KW-1185">Reference proteome</keyword>
<dbReference type="AlphaFoldDB" id="A0A6P8CVA4"/>
<dbReference type="RefSeq" id="XP_031387880.1">
    <property type="nucleotide sequence ID" value="XM_031532020.1"/>
</dbReference>
<keyword evidence="5" id="KW-0287">Flowering</keyword>